<evidence type="ECO:0000256" key="6">
    <source>
        <dbReference type="ARBA" id="ARBA00022741"/>
    </source>
</evidence>
<evidence type="ECO:0000259" key="12">
    <source>
        <dbReference type="Pfam" id="PF02223"/>
    </source>
</evidence>
<dbReference type="GO" id="GO:0004798">
    <property type="term" value="F:dTMP kinase activity"/>
    <property type="evidence" value="ECO:0007669"/>
    <property type="project" value="UniProtKB-EC"/>
</dbReference>
<gene>
    <name evidence="11 13" type="primary">tmk</name>
    <name evidence="13" type="ORF">PAF17_06025</name>
</gene>
<dbReference type="InterPro" id="IPR027417">
    <property type="entry name" value="P-loop_NTPase"/>
</dbReference>
<name>A0ABT4ZD53_9RHOB</name>
<feature type="domain" description="Thymidylate kinase-like" evidence="12">
    <location>
        <begin position="5"/>
        <end position="192"/>
    </location>
</feature>
<proteinExistence type="inferred from homology"/>
<evidence type="ECO:0000256" key="9">
    <source>
        <dbReference type="ARBA" id="ARBA00029962"/>
    </source>
</evidence>
<evidence type="ECO:0000313" key="13">
    <source>
        <dbReference type="EMBL" id="MDB6177062.1"/>
    </source>
</evidence>
<evidence type="ECO:0000256" key="3">
    <source>
        <dbReference type="ARBA" id="ARBA00017144"/>
    </source>
</evidence>
<dbReference type="NCBIfam" id="TIGR00041">
    <property type="entry name" value="DTMP_kinase"/>
    <property type="match status" value="1"/>
</dbReference>
<dbReference type="EC" id="2.7.4.9" evidence="2 11"/>
<evidence type="ECO:0000256" key="2">
    <source>
        <dbReference type="ARBA" id="ARBA00012980"/>
    </source>
</evidence>
<evidence type="ECO:0000256" key="4">
    <source>
        <dbReference type="ARBA" id="ARBA00022679"/>
    </source>
</evidence>
<evidence type="ECO:0000313" key="14">
    <source>
        <dbReference type="Proteomes" id="UP001165641"/>
    </source>
</evidence>
<protein>
    <recommendedName>
        <fullName evidence="3 11">Thymidylate kinase</fullName>
        <ecNumber evidence="2 11">2.7.4.9</ecNumber>
    </recommendedName>
    <alternativeName>
        <fullName evidence="9 11">dTMP kinase</fullName>
    </alternativeName>
</protein>
<keyword evidence="7 11" id="KW-0418">Kinase</keyword>
<dbReference type="Gene3D" id="3.40.50.300">
    <property type="entry name" value="P-loop containing nucleotide triphosphate hydrolases"/>
    <property type="match status" value="1"/>
</dbReference>
<evidence type="ECO:0000256" key="1">
    <source>
        <dbReference type="ARBA" id="ARBA00009776"/>
    </source>
</evidence>
<keyword evidence="8 11" id="KW-0067">ATP-binding</keyword>
<comment type="function">
    <text evidence="11">Phosphorylation of dTMP to form dTDP in both de novo and salvage pathways of dTTP synthesis.</text>
</comment>
<comment type="catalytic activity">
    <reaction evidence="10 11">
        <text>dTMP + ATP = dTDP + ADP</text>
        <dbReference type="Rhea" id="RHEA:13517"/>
        <dbReference type="ChEBI" id="CHEBI:30616"/>
        <dbReference type="ChEBI" id="CHEBI:58369"/>
        <dbReference type="ChEBI" id="CHEBI:63528"/>
        <dbReference type="ChEBI" id="CHEBI:456216"/>
        <dbReference type="EC" id="2.7.4.9"/>
    </reaction>
</comment>
<dbReference type="PANTHER" id="PTHR10344:SF4">
    <property type="entry name" value="UMP-CMP KINASE 2, MITOCHONDRIAL"/>
    <property type="match status" value="1"/>
</dbReference>
<dbReference type="Pfam" id="PF02223">
    <property type="entry name" value="Thymidylate_kin"/>
    <property type="match status" value="1"/>
</dbReference>
<keyword evidence="4 11" id="KW-0808">Transferase</keyword>
<evidence type="ECO:0000256" key="8">
    <source>
        <dbReference type="ARBA" id="ARBA00022840"/>
    </source>
</evidence>
<feature type="binding site" evidence="11">
    <location>
        <begin position="7"/>
        <end position="14"/>
    </location>
    <ligand>
        <name>ATP</name>
        <dbReference type="ChEBI" id="CHEBI:30616"/>
    </ligand>
</feature>
<comment type="caution">
    <text evidence="13">The sequence shown here is derived from an EMBL/GenBank/DDBJ whole genome shotgun (WGS) entry which is preliminary data.</text>
</comment>
<dbReference type="Proteomes" id="UP001165641">
    <property type="component" value="Unassembled WGS sequence"/>
</dbReference>
<reference evidence="13" key="1">
    <citation type="submission" date="2022-12" db="EMBL/GenBank/DDBJ databases">
        <title>Paracoccus onchidii sp. nov., isolated from a marine invertebrate from the South China Sea.</title>
        <authorList>
            <person name="Xu S."/>
            <person name="Liu Z."/>
            <person name="Xu Y."/>
        </authorList>
    </citation>
    <scope>NUCLEOTIDE SEQUENCE</scope>
    <source>
        <strain evidence="13">Z330</strain>
    </source>
</reference>
<dbReference type="RefSeq" id="WP_271888183.1">
    <property type="nucleotide sequence ID" value="NZ_JAQBIE010000005.1"/>
</dbReference>
<keyword evidence="5 11" id="KW-0545">Nucleotide biosynthesis</keyword>
<dbReference type="EMBL" id="JAQBIE010000005">
    <property type="protein sequence ID" value="MDB6177062.1"/>
    <property type="molecule type" value="Genomic_DNA"/>
</dbReference>
<dbReference type="SUPFAM" id="SSF52540">
    <property type="entry name" value="P-loop containing nucleoside triphosphate hydrolases"/>
    <property type="match status" value="1"/>
</dbReference>
<dbReference type="HAMAP" id="MF_00165">
    <property type="entry name" value="Thymidylate_kinase"/>
    <property type="match status" value="1"/>
</dbReference>
<dbReference type="PANTHER" id="PTHR10344">
    <property type="entry name" value="THYMIDYLATE KINASE"/>
    <property type="match status" value="1"/>
</dbReference>
<accession>A0ABT4ZD53</accession>
<evidence type="ECO:0000256" key="5">
    <source>
        <dbReference type="ARBA" id="ARBA00022727"/>
    </source>
</evidence>
<evidence type="ECO:0000256" key="11">
    <source>
        <dbReference type="HAMAP-Rule" id="MF_00165"/>
    </source>
</evidence>
<dbReference type="InterPro" id="IPR039430">
    <property type="entry name" value="Thymidylate_kin-like_dom"/>
</dbReference>
<sequence>MFISFEGIDGCGKSVQSRRLAQILGNEGRQVIHTREPGGSTGAEEIRRLLVEGDGERWSPETECLLFTAARRDHLERTIRPALAQGKTVITDRFADSTRIYQGAARADLRMIVDQLHDLMIGTDPDRTFILDIDPEIALARGNARGGTEDRFESLGLGFQQCLADGFRHLATEFPDRVRLIDASGTVDQVAARVRAAL</sequence>
<keyword evidence="6 11" id="KW-0547">Nucleotide-binding</keyword>
<evidence type="ECO:0000256" key="7">
    <source>
        <dbReference type="ARBA" id="ARBA00022777"/>
    </source>
</evidence>
<dbReference type="CDD" id="cd01672">
    <property type="entry name" value="TMPK"/>
    <property type="match status" value="1"/>
</dbReference>
<dbReference type="InterPro" id="IPR018094">
    <property type="entry name" value="Thymidylate_kinase"/>
</dbReference>
<evidence type="ECO:0000256" key="10">
    <source>
        <dbReference type="ARBA" id="ARBA00048743"/>
    </source>
</evidence>
<comment type="similarity">
    <text evidence="1 11">Belongs to the thymidylate kinase family.</text>
</comment>
<keyword evidence="14" id="KW-1185">Reference proteome</keyword>
<organism evidence="13 14">
    <name type="scientific">Paracoccus onchidii</name>
    <dbReference type="NCBI Taxonomy" id="3017813"/>
    <lineage>
        <taxon>Bacteria</taxon>
        <taxon>Pseudomonadati</taxon>
        <taxon>Pseudomonadota</taxon>
        <taxon>Alphaproteobacteria</taxon>
        <taxon>Rhodobacterales</taxon>
        <taxon>Paracoccaceae</taxon>
        <taxon>Paracoccus</taxon>
    </lineage>
</organism>